<keyword evidence="7" id="KW-1185">Reference proteome</keyword>
<dbReference type="Proteomes" id="UP000231701">
    <property type="component" value="Chromosome"/>
</dbReference>
<dbReference type="FunFam" id="3.20.10.10:FF:000002">
    <property type="entry name" value="D-alanine aminotransferase"/>
    <property type="match status" value="1"/>
</dbReference>
<protein>
    <submittedName>
        <fullName evidence="6">D-alanine transaminase</fullName>
        <ecNumber evidence="6">2.6.1.21</ecNumber>
    </submittedName>
</protein>
<gene>
    <name evidence="6" type="ORF">Ga0123461_1478</name>
</gene>
<dbReference type="KEGG" id="maes:Ga0123461_1478"/>
<dbReference type="GO" id="GO:0047810">
    <property type="term" value="F:D-alanine-2-oxoglutarate aminotransferase activity"/>
    <property type="evidence" value="ECO:0007669"/>
    <property type="project" value="UniProtKB-EC"/>
</dbReference>
<dbReference type="OrthoDB" id="9805628at2"/>
<dbReference type="InterPro" id="IPR018300">
    <property type="entry name" value="Aminotrans_IV_CS"/>
</dbReference>
<dbReference type="EC" id="2.6.1.21" evidence="6"/>
<dbReference type="PANTHER" id="PTHR42743">
    <property type="entry name" value="AMINO-ACID AMINOTRANSFERASE"/>
    <property type="match status" value="1"/>
</dbReference>
<dbReference type="AlphaFoldDB" id="A0A2K8KYP1"/>
<dbReference type="InterPro" id="IPR001544">
    <property type="entry name" value="Aminotrans_IV"/>
</dbReference>
<accession>A0A2K8KYP1</accession>
<evidence type="ECO:0000256" key="3">
    <source>
        <dbReference type="ARBA" id="ARBA00022898"/>
    </source>
</evidence>
<dbReference type="GO" id="GO:0005829">
    <property type="term" value="C:cytosol"/>
    <property type="evidence" value="ECO:0007669"/>
    <property type="project" value="TreeGrafter"/>
</dbReference>
<keyword evidence="6" id="KW-0808">Transferase</keyword>
<sequence>MSLTAWVNGRFLPLEEATVHIEDRGFQFADGVYEVIACFGGKFLELDAHLDRLEQSCEAINISLLKSRPELIELIHETYRRNPFDHAMIYIQATRGVAPRSHLLQQEIVPTLVITSRELPTPSANKLAMGASAITLPDIRWQRCDIKSIALLASVIGKQEAARKGVDEAFWLDNEGHILEGCATNCFAVIDGELVTHPLDHQVLGGITRHLTLKIARQHGITVTERPWKLDEPGLTECMMSSTTNAVIAVSHINDKTIGDGTAGPISSNLRQWMIDEFEAMKQ</sequence>
<comment type="cofactor">
    <cofactor evidence="1 5">
        <name>pyridoxal 5'-phosphate</name>
        <dbReference type="ChEBI" id="CHEBI:597326"/>
    </cofactor>
</comment>
<dbReference type="PROSITE" id="PS00770">
    <property type="entry name" value="AA_TRANSFER_CLASS_4"/>
    <property type="match status" value="1"/>
</dbReference>
<keyword evidence="3 5" id="KW-0663">Pyridoxal phosphate</keyword>
<reference evidence="6 7" key="1">
    <citation type="submission" date="2016-12" db="EMBL/GenBank/DDBJ databases">
        <title>Isolation and genomic insights into novel planktonic Zetaproteobacteria from stratified waters of the Chesapeake Bay.</title>
        <authorList>
            <person name="McAllister S.M."/>
            <person name="Kato S."/>
            <person name="Chan C.S."/>
            <person name="Chiu B.K."/>
            <person name="Field E.K."/>
        </authorList>
    </citation>
    <scope>NUCLEOTIDE SEQUENCE [LARGE SCALE GENOMIC DNA]</scope>
    <source>
        <strain evidence="6 7">CP-5</strain>
    </source>
</reference>
<dbReference type="GO" id="GO:0008652">
    <property type="term" value="P:amino acid biosynthetic process"/>
    <property type="evidence" value="ECO:0007669"/>
    <property type="project" value="UniProtKB-ARBA"/>
</dbReference>
<evidence type="ECO:0000256" key="1">
    <source>
        <dbReference type="ARBA" id="ARBA00001933"/>
    </source>
</evidence>
<dbReference type="InterPro" id="IPR050571">
    <property type="entry name" value="Class-IV_PLP-Dep_Aminotrnsfr"/>
</dbReference>
<keyword evidence="6" id="KW-0032">Aminotransferase</keyword>
<dbReference type="PANTHER" id="PTHR42743:SF10">
    <property type="entry name" value="D-ALANINE AMINOTRANSFERASE"/>
    <property type="match status" value="1"/>
</dbReference>
<dbReference type="InterPro" id="IPR036038">
    <property type="entry name" value="Aminotransferase-like"/>
</dbReference>
<dbReference type="InterPro" id="IPR043132">
    <property type="entry name" value="BCAT-like_C"/>
</dbReference>
<organism evidence="6 7">
    <name type="scientific">Mariprofundus aestuarium</name>
    <dbReference type="NCBI Taxonomy" id="1921086"/>
    <lineage>
        <taxon>Bacteria</taxon>
        <taxon>Pseudomonadati</taxon>
        <taxon>Pseudomonadota</taxon>
        <taxon>Candidatius Mariprofundia</taxon>
        <taxon>Mariprofundales</taxon>
        <taxon>Mariprofundaceae</taxon>
        <taxon>Mariprofundus</taxon>
    </lineage>
</organism>
<evidence type="ECO:0000256" key="4">
    <source>
        <dbReference type="RuleBase" id="RU004106"/>
    </source>
</evidence>
<dbReference type="GO" id="GO:0046394">
    <property type="term" value="P:carboxylic acid biosynthetic process"/>
    <property type="evidence" value="ECO:0007669"/>
    <property type="project" value="UniProtKB-ARBA"/>
</dbReference>
<dbReference type="Pfam" id="PF01063">
    <property type="entry name" value="Aminotran_4"/>
    <property type="match status" value="1"/>
</dbReference>
<evidence type="ECO:0000313" key="6">
    <source>
        <dbReference type="EMBL" id="ATX79892.1"/>
    </source>
</evidence>
<dbReference type="Gene3D" id="3.20.10.10">
    <property type="entry name" value="D-amino Acid Aminotransferase, subunit A, domain 2"/>
    <property type="match status" value="1"/>
</dbReference>
<dbReference type="RefSeq" id="WP_100277727.1">
    <property type="nucleotide sequence ID" value="NZ_CP018799.1"/>
</dbReference>
<evidence type="ECO:0000256" key="2">
    <source>
        <dbReference type="ARBA" id="ARBA00009320"/>
    </source>
</evidence>
<evidence type="ECO:0000313" key="7">
    <source>
        <dbReference type="Proteomes" id="UP000231701"/>
    </source>
</evidence>
<proteinExistence type="inferred from homology"/>
<dbReference type="InterPro" id="IPR043131">
    <property type="entry name" value="BCAT-like_N"/>
</dbReference>
<dbReference type="SUPFAM" id="SSF56752">
    <property type="entry name" value="D-aminoacid aminotransferase-like PLP-dependent enzymes"/>
    <property type="match status" value="1"/>
</dbReference>
<dbReference type="Gene3D" id="3.30.470.10">
    <property type="match status" value="1"/>
</dbReference>
<name>A0A2K8KYP1_MARES</name>
<evidence type="ECO:0000256" key="5">
    <source>
        <dbReference type="RuleBase" id="RU004516"/>
    </source>
</evidence>
<comment type="similarity">
    <text evidence="2 4">Belongs to the class-IV pyridoxal-phosphate-dependent aminotransferase family.</text>
</comment>
<dbReference type="EMBL" id="CP018799">
    <property type="protein sequence ID" value="ATX79892.1"/>
    <property type="molecule type" value="Genomic_DNA"/>
</dbReference>